<name>A0AAD2DAQ7_EUPCR</name>
<organism evidence="1 2">
    <name type="scientific">Euplotes crassus</name>
    <dbReference type="NCBI Taxonomy" id="5936"/>
    <lineage>
        <taxon>Eukaryota</taxon>
        <taxon>Sar</taxon>
        <taxon>Alveolata</taxon>
        <taxon>Ciliophora</taxon>
        <taxon>Intramacronucleata</taxon>
        <taxon>Spirotrichea</taxon>
        <taxon>Hypotrichia</taxon>
        <taxon>Euplotida</taxon>
        <taxon>Euplotidae</taxon>
        <taxon>Moneuplotes</taxon>
    </lineage>
</organism>
<gene>
    <name evidence="1" type="ORF">ECRASSUSDP1_LOCUS27410</name>
</gene>
<reference evidence="1" key="1">
    <citation type="submission" date="2023-07" db="EMBL/GenBank/DDBJ databases">
        <authorList>
            <consortium name="AG Swart"/>
            <person name="Singh M."/>
            <person name="Singh A."/>
            <person name="Seah K."/>
            <person name="Emmerich C."/>
        </authorList>
    </citation>
    <scope>NUCLEOTIDE SEQUENCE</scope>
    <source>
        <strain evidence="1">DP1</strain>
    </source>
</reference>
<sequence>MLKSKCATSYLDRRNLLNLMLKQLKFRTSSEACIFRRWHTEYLAYIMNQNLN</sequence>
<comment type="caution">
    <text evidence="1">The sequence shown here is derived from an EMBL/GenBank/DDBJ whole genome shotgun (WGS) entry which is preliminary data.</text>
</comment>
<dbReference type="Proteomes" id="UP001295684">
    <property type="component" value="Unassembled WGS sequence"/>
</dbReference>
<evidence type="ECO:0000313" key="1">
    <source>
        <dbReference type="EMBL" id="CAI2385823.1"/>
    </source>
</evidence>
<dbReference type="EMBL" id="CAMPGE010028284">
    <property type="protein sequence ID" value="CAI2385823.1"/>
    <property type="molecule type" value="Genomic_DNA"/>
</dbReference>
<keyword evidence="2" id="KW-1185">Reference proteome</keyword>
<accession>A0AAD2DAQ7</accession>
<dbReference type="AlphaFoldDB" id="A0AAD2DAQ7"/>
<protein>
    <submittedName>
        <fullName evidence="1">Uncharacterized protein</fullName>
    </submittedName>
</protein>
<proteinExistence type="predicted"/>
<evidence type="ECO:0000313" key="2">
    <source>
        <dbReference type="Proteomes" id="UP001295684"/>
    </source>
</evidence>